<dbReference type="PANTHER" id="PTHR30154:SF34">
    <property type="entry name" value="TRANSCRIPTIONAL REGULATOR AZLB"/>
    <property type="match status" value="1"/>
</dbReference>
<dbReference type="GO" id="GO:0043565">
    <property type="term" value="F:sequence-specific DNA binding"/>
    <property type="evidence" value="ECO:0007669"/>
    <property type="project" value="InterPro"/>
</dbReference>
<protein>
    <submittedName>
        <fullName evidence="5">Lrp/AsnC family transcriptional regulator</fullName>
    </submittedName>
</protein>
<dbReference type="InterPro" id="IPR036390">
    <property type="entry name" value="WH_DNA-bd_sf"/>
</dbReference>
<dbReference type="RefSeq" id="WP_212531293.1">
    <property type="nucleotide sequence ID" value="NZ_JAGSOG010000164.1"/>
</dbReference>
<dbReference type="InterPro" id="IPR019887">
    <property type="entry name" value="Tscrpt_reg_AsnC/Lrp_C"/>
</dbReference>
<accession>A0A941ET52</accession>
<keyword evidence="6" id="KW-1185">Reference proteome</keyword>
<dbReference type="SUPFAM" id="SSF46785">
    <property type="entry name" value="Winged helix' DNA-binding domain"/>
    <property type="match status" value="1"/>
</dbReference>
<dbReference type="GO" id="GO:0043200">
    <property type="term" value="P:response to amino acid"/>
    <property type="evidence" value="ECO:0007669"/>
    <property type="project" value="TreeGrafter"/>
</dbReference>
<dbReference type="SUPFAM" id="SSF54909">
    <property type="entry name" value="Dimeric alpha+beta barrel"/>
    <property type="match status" value="1"/>
</dbReference>
<dbReference type="Pfam" id="PF01037">
    <property type="entry name" value="AsnC_trans_reg"/>
    <property type="match status" value="1"/>
</dbReference>
<dbReference type="PANTHER" id="PTHR30154">
    <property type="entry name" value="LEUCINE-RESPONSIVE REGULATORY PROTEIN"/>
    <property type="match status" value="1"/>
</dbReference>
<keyword evidence="2" id="KW-0238">DNA-binding</keyword>
<dbReference type="SMART" id="SM00344">
    <property type="entry name" value="HTH_ASNC"/>
    <property type="match status" value="1"/>
</dbReference>
<dbReference type="Gene3D" id="3.30.70.920">
    <property type="match status" value="1"/>
</dbReference>
<name>A0A941ET52_9ACTN</name>
<dbReference type="AlphaFoldDB" id="A0A941ET52"/>
<evidence type="ECO:0000259" key="4">
    <source>
        <dbReference type="PROSITE" id="PS50956"/>
    </source>
</evidence>
<dbReference type="InterPro" id="IPR011008">
    <property type="entry name" value="Dimeric_a/b-barrel"/>
</dbReference>
<evidence type="ECO:0000313" key="5">
    <source>
        <dbReference type="EMBL" id="MBR7836821.1"/>
    </source>
</evidence>
<gene>
    <name evidence="5" type="ORF">KDL01_26320</name>
</gene>
<dbReference type="Pfam" id="PF13404">
    <property type="entry name" value="HTH_AsnC-type"/>
    <property type="match status" value="1"/>
</dbReference>
<dbReference type="InterPro" id="IPR019888">
    <property type="entry name" value="Tscrpt_reg_AsnC-like"/>
</dbReference>
<evidence type="ECO:0000256" key="1">
    <source>
        <dbReference type="ARBA" id="ARBA00023015"/>
    </source>
</evidence>
<dbReference type="GO" id="GO:0005829">
    <property type="term" value="C:cytosol"/>
    <property type="evidence" value="ECO:0007669"/>
    <property type="project" value="TreeGrafter"/>
</dbReference>
<sequence length="164" mass="18180">METQPPDAEAGRSAAGLDQTDRAIIAELVRDGRIPVRTLAERVHISRANAYARIARLQAEGALQGFTARLDSAKAGLATIAYISLTIDQNAWRSVSDRLRMIPNIEHFALVGGDYDVLALVRTRDNSELRRIVLERIQDIPGVRSTRTWLVFEEVQGSGVDWTV</sequence>
<keyword evidence="3" id="KW-0804">Transcription</keyword>
<evidence type="ECO:0000256" key="2">
    <source>
        <dbReference type="ARBA" id="ARBA00023125"/>
    </source>
</evidence>
<organism evidence="5 6">
    <name type="scientific">Actinospica durhamensis</name>
    <dbReference type="NCBI Taxonomy" id="1508375"/>
    <lineage>
        <taxon>Bacteria</taxon>
        <taxon>Bacillati</taxon>
        <taxon>Actinomycetota</taxon>
        <taxon>Actinomycetes</taxon>
        <taxon>Catenulisporales</taxon>
        <taxon>Actinospicaceae</taxon>
        <taxon>Actinospica</taxon>
    </lineage>
</organism>
<dbReference type="PROSITE" id="PS50956">
    <property type="entry name" value="HTH_ASNC_2"/>
    <property type="match status" value="1"/>
</dbReference>
<dbReference type="Gene3D" id="1.10.10.10">
    <property type="entry name" value="Winged helix-like DNA-binding domain superfamily/Winged helix DNA-binding domain"/>
    <property type="match status" value="1"/>
</dbReference>
<comment type="caution">
    <text evidence="5">The sequence shown here is derived from an EMBL/GenBank/DDBJ whole genome shotgun (WGS) entry which is preliminary data.</text>
</comment>
<feature type="domain" description="HTH asnC-type" evidence="4">
    <location>
        <begin position="17"/>
        <end position="78"/>
    </location>
</feature>
<keyword evidence="1" id="KW-0805">Transcription regulation</keyword>
<dbReference type="InterPro" id="IPR036388">
    <property type="entry name" value="WH-like_DNA-bd_sf"/>
</dbReference>
<dbReference type="InterPro" id="IPR000485">
    <property type="entry name" value="AsnC-type_HTH_dom"/>
</dbReference>
<dbReference type="PRINTS" id="PR00033">
    <property type="entry name" value="HTHASNC"/>
</dbReference>
<evidence type="ECO:0000256" key="3">
    <source>
        <dbReference type="ARBA" id="ARBA00023163"/>
    </source>
</evidence>
<proteinExistence type="predicted"/>
<dbReference type="Proteomes" id="UP000675781">
    <property type="component" value="Unassembled WGS sequence"/>
</dbReference>
<reference evidence="5" key="1">
    <citation type="submission" date="2021-04" db="EMBL/GenBank/DDBJ databases">
        <title>Genome based classification of Actinospica acidithermotolerans sp. nov., an actinobacterium isolated from an Indonesian hot spring.</title>
        <authorList>
            <person name="Kusuma A.B."/>
            <person name="Putra K.E."/>
            <person name="Nafisah S."/>
            <person name="Loh J."/>
            <person name="Nouioui I."/>
            <person name="Goodfellow M."/>
        </authorList>
    </citation>
    <scope>NUCLEOTIDE SEQUENCE</scope>
    <source>
        <strain evidence="5">CSCA 57</strain>
    </source>
</reference>
<dbReference type="EMBL" id="JAGSOG010000164">
    <property type="protein sequence ID" value="MBR7836821.1"/>
    <property type="molecule type" value="Genomic_DNA"/>
</dbReference>
<evidence type="ECO:0000313" key="6">
    <source>
        <dbReference type="Proteomes" id="UP000675781"/>
    </source>
</evidence>